<dbReference type="PANTHER" id="PTHR45005:SF2">
    <property type="entry name" value="PROTEIN HLB1"/>
    <property type="match status" value="1"/>
</dbReference>
<keyword evidence="2" id="KW-1185">Reference proteome</keyword>
<organism evidence="1 2">
    <name type="scientific">Ephemeroptericola cinctiostellae</name>
    <dbReference type="NCBI Taxonomy" id="2268024"/>
    <lineage>
        <taxon>Bacteria</taxon>
        <taxon>Pseudomonadati</taxon>
        <taxon>Pseudomonadota</taxon>
        <taxon>Betaproteobacteria</taxon>
        <taxon>Burkholderiales</taxon>
        <taxon>Burkholderiaceae</taxon>
        <taxon>Ephemeroptericola</taxon>
    </lineage>
</organism>
<protein>
    <submittedName>
        <fullName evidence="1">Uncharacterized protein</fullName>
    </submittedName>
</protein>
<dbReference type="InterPro" id="IPR011990">
    <property type="entry name" value="TPR-like_helical_dom_sf"/>
</dbReference>
<dbReference type="SMART" id="SM00028">
    <property type="entry name" value="TPR"/>
    <property type="match status" value="6"/>
</dbReference>
<accession>A0A345DD87</accession>
<evidence type="ECO:0000313" key="1">
    <source>
        <dbReference type="EMBL" id="AXF86325.1"/>
    </source>
</evidence>
<dbReference type="InterPro" id="IPR019734">
    <property type="entry name" value="TPR_rpt"/>
</dbReference>
<dbReference type="Pfam" id="PF06552">
    <property type="entry name" value="TOM20_plant"/>
    <property type="match status" value="1"/>
</dbReference>
<dbReference type="Proteomes" id="UP000252182">
    <property type="component" value="Chromosome"/>
</dbReference>
<gene>
    <name evidence="1" type="ORF">DTO96_102072</name>
</gene>
<sequence length="601" mass="68144">MASVDAKFHDLIVEPAIVHLHGQSHGFHLLNTADETKNQAAERLSGFIQTTLNHSDCLFIGYSGSADAFFTEIQKKYTGQNRIIWVGHDSEPNAFVSEFVNKNSNLIHYVGDADADEFLITLAQELNCFPPEILHSPYKHMHSLLESIIPYPRKILDGRDVLKETKEELLIRINEENEKHVQPISSEWLLLQGKYHDVIAQFETSKDEDDVNAVYWSYVMFGSALLDSAKETHDKALYDASFEKYAKAVDIKPDKHAAWHSWGDALFDLAQETHDKALYGASFEKYAKAVDIGPDDHLTWYNWGNALYQLANETHNEALFEASFEKYAKAVDIKPDYHEAWYNWGTALHQLANETHNEALFEASFAKYAKAVEIKPDFHEAWGNWGTALSGFAKETHDQAMFEASFAKYAKAVEIKPDDHEAWYNWGTALSNLAAETHDKVMFEASFEKYAKAVEIKPDDHEAWCNWGNALSDFAEETHDQAMFEASFEKYAKAVEIKPDGHKAWNNWGNALLKLAGLDAGDRRKHLLLKAKDVLEKAEQLNLDDVYNLACCEALLGNFEGCRVKLLHCKDRNTLPTQAHLLADDDLIGVRDLPWFAGLLA</sequence>
<dbReference type="SUPFAM" id="SSF48439">
    <property type="entry name" value="Protein prenylyltransferase"/>
    <property type="match status" value="1"/>
</dbReference>
<reference evidence="2" key="1">
    <citation type="submission" date="2018-07" db="EMBL/GenBank/DDBJ databases">
        <authorList>
            <person name="Kim H."/>
        </authorList>
    </citation>
    <scope>NUCLEOTIDE SEQUENCE [LARGE SCALE GENOMIC DNA]</scope>
    <source>
        <strain evidence="2">F02</strain>
    </source>
</reference>
<name>A0A345DD87_9BURK</name>
<dbReference type="EMBL" id="CP031124">
    <property type="protein sequence ID" value="AXF86325.1"/>
    <property type="molecule type" value="Genomic_DNA"/>
</dbReference>
<proteinExistence type="predicted"/>
<dbReference type="PANTHER" id="PTHR45005">
    <property type="match status" value="1"/>
</dbReference>
<dbReference type="Gene3D" id="1.25.40.10">
    <property type="entry name" value="Tetratricopeptide repeat domain"/>
    <property type="match status" value="4"/>
</dbReference>
<evidence type="ECO:0000313" key="2">
    <source>
        <dbReference type="Proteomes" id="UP000252182"/>
    </source>
</evidence>
<dbReference type="AlphaFoldDB" id="A0A345DD87"/>
<dbReference type="KEGG" id="hyf:DTO96_102072"/>
<dbReference type="InterPro" id="IPR053277">
    <property type="entry name" value="Endomembrane_traffic_mod"/>
</dbReference>